<evidence type="ECO:0000256" key="1">
    <source>
        <dbReference type="ARBA" id="ARBA00004477"/>
    </source>
</evidence>
<keyword evidence="5" id="KW-0808">Transferase</keyword>
<dbReference type="GO" id="GO:0005789">
    <property type="term" value="C:endoplasmic reticulum membrane"/>
    <property type="evidence" value="ECO:0007669"/>
    <property type="project" value="UniProtKB-SubCell"/>
</dbReference>
<reference evidence="12" key="1">
    <citation type="journal article" date="2020" name="Stud. Mycol.">
        <title>101 Dothideomycetes genomes: a test case for predicting lifestyles and emergence of pathogens.</title>
        <authorList>
            <person name="Haridas S."/>
            <person name="Albert R."/>
            <person name="Binder M."/>
            <person name="Bloem J."/>
            <person name="Labutti K."/>
            <person name="Salamov A."/>
            <person name="Andreopoulos B."/>
            <person name="Baker S."/>
            <person name="Barry K."/>
            <person name="Bills G."/>
            <person name="Bluhm B."/>
            <person name="Cannon C."/>
            <person name="Castanera R."/>
            <person name="Culley D."/>
            <person name="Daum C."/>
            <person name="Ezra D."/>
            <person name="Gonzalez J."/>
            <person name="Henrissat B."/>
            <person name="Kuo A."/>
            <person name="Liang C."/>
            <person name="Lipzen A."/>
            <person name="Lutzoni F."/>
            <person name="Magnuson J."/>
            <person name="Mondo S."/>
            <person name="Nolan M."/>
            <person name="Ohm R."/>
            <person name="Pangilinan J."/>
            <person name="Park H.-J."/>
            <person name="Ramirez L."/>
            <person name="Alfaro M."/>
            <person name="Sun H."/>
            <person name="Tritt A."/>
            <person name="Yoshinaga Y."/>
            <person name="Zwiers L.-H."/>
            <person name="Turgeon B."/>
            <person name="Goodwin S."/>
            <person name="Spatafora J."/>
            <person name="Crous P."/>
            <person name="Grigoriev I."/>
        </authorList>
    </citation>
    <scope>NUCLEOTIDE SEQUENCE</scope>
    <source>
        <strain evidence="12">CBS 116435</strain>
    </source>
</reference>
<evidence type="ECO:0000256" key="6">
    <source>
        <dbReference type="ARBA" id="ARBA00022692"/>
    </source>
</evidence>
<dbReference type="GO" id="GO:0006506">
    <property type="term" value="P:GPI anchor biosynthetic process"/>
    <property type="evidence" value="ECO:0007669"/>
    <property type="project" value="UniProtKB-KW"/>
</dbReference>
<evidence type="ECO:0000256" key="8">
    <source>
        <dbReference type="ARBA" id="ARBA00022989"/>
    </source>
</evidence>
<proteinExistence type="inferred from homology"/>
<feature type="transmembrane region" description="Helical" evidence="11">
    <location>
        <begin position="610"/>
        <end position="627"/>
    </location>
</feature>
<evidence type="ECO:0008006" key="14">
    <source>
        <dbReference type="Google" id="ProtNLM"/>
    </source>
</evidence>
<feature type="transmembrane region" description="Helical" evidence="11">
    <location>
        <begin position="938"/>
        <end position="961"/>
    </location>
</feature>
<dbReference type="GO" id="GO:0051377">
    <property type="term" value="F:mannose-ethanolamine phosphotransferase activity"/>
    <property type="evidence" value="ECO:0007669"/>
    <property type="project" value="InterPro"/>
</dbReference>
<feature type="transmembrane region" description="Helical" evidence="11">
    <location>
        <begin position="1014"/>
        <end position="1039"/>
    </location>
</feature>
<keyword evidence="9 11" id="KW-0472">Membrane</keyword>
<keyword evidence="13" id="KW-1185">Reference proteome</keyword>
<evidence type="ECO:0000256" key="3">
    <source>
        <dbReference type="ARBA" id="ARBA00008695"/>
    </source>
</evidence>
<feature type="transmembrane region" description="Helical" evidence="11">
    <location>
        <begin position="520"/>
        <end position="542"/>
    </location>
</feature>
<evidence type="ECO:0000256" key="7">
    <source>
        <dbReference type="ARBA" id="ARBA00022824"/>
    </source>
</evidence>
<feature type="transmembrane region" description="Helical" evidence="11">
    <location>
        <begin position="709"/>
        <end position="731"/>
    </location>
</feature>
<gene>
    <name evidence="12" type="ORF">K431DRAFT_345816</name>
</gene>
<keyword evidence="4" id="KW-0337">GPI-anchor biosynthesis</keyword>
<organism evidence="12 13">
    <name type="scientific">Polychaeton citri CBS 116435</name>
    <dbReference type="NCBI Taxonomy" id="1314669"/>
    <lineage>
        <taxon>Eukaryota</taxon>
        <taxon>Fungi</taxon>
        <taxon>Dikarya</taxon>
        <taxon>Ascomycota</taxon>
        <taxon>Pezizomycotina</taxon>
        <taxon>Dothideomycetes</taxon>
        <taxon>Dothideomycetidae</taxon>
        <taxon>Capnodiales</taxon>
        <taxon>Capnodiaceae</taxon>
        <taxon>Polychaeton</taxon>
    </lineage>
</organism>
<evidence type="ECO:0000256" key="9">
    <source>
        <dbReference type="ARBA" id="ARBA00023136"/>
    </source>
</evidence>
<keyword evidence="7" id="KW-0256">Endoplasmic reticulum</keyword>
<evidence type="ECO:0000256" key="11">
    <source>
        <dbReference type="SAM" id="Phobius"/>
    </source>
</evidence>
<accession>A0A9P4Q7K2</accession>
<feature type="transmembrane region" description="Helical" evidence="11">
    <location>
        <begin position="751"/>
        <end position="775"/>
    </location>
</feature>
<dbReference type="InterPro" id="IPR002591">
    <property type="entry name" value="Phosphodiest/P_Trfase"/>
</dbReference>
<dbReference type="EMBL" id="MU003785">
    <property type="protein sequence ID" value="KAF2722073.1"/>
    <property type="molecule type" value="Genomic_DNA"/>
</dbReference>
<dbReference type="InterPro" id="IPR039524">
    <property type="entry name" value="PIGO/GPI13"/>
</dbReference>
<dbReference type="Gene3D" id="3.40.720.10">
    <property type="entry name" value="Alkaline Phosphatase, subunit A"/>
    <property type="match status" value="1"/>
</dbReference>
<dbReference type="InterPro" id="IPR017850">
    <property type="entry name" value="Alkaline_phosphatase_core_sf"/>
</dbReference>
<feature type="transmembrane region" description="Helical" evidence="11">
    <location>
        <begin position="581"/>
        <end position="598"/>
    </location>
</feature>
<evidence type="ECO:0000313" key="13">
    <source>
        <dbReference type="Proteomes" id="UP000799441"/>
    </source>
</evidence>
<dbReference type="Proteomes" id="UP000799441">
    <property type="component" value="Unassembled WGS sequence"/>
</dbReference>
<keyword evidence="8 11" id="KW-1133">Transmembrane helix</keyword>
<comment type="caution">
    <text evidence="12">The sequence shown here is derived from an EMBL/GenBank/DDBJ whole genome shotgun (WGS) entry which is preliminary data.</text>
</comment>
<comment type="subcellular location">
    <subcellularLocation>
        <location evidence="1">Endoplasmic reticulum membrane</location>
        <topology evidence="1">Multi-pass membrane protein</topology>
    </subcellularLocation>
</comment>
<feature type="transmembrane region" description="Helical" evidence="11">
    <location>
        <begin position="679"/>
        <end position="697"/>
    </location>
</feature>
<keyword evidence="10" id="KW-0325">Glycoprotein</keyword>
<comment type="pathway">
    <text evidence="2">Glycolipid biosynthesis; glycosylphosphatidylinositol-anchor biosynthesis.</text>
</comment>
<dbReference type="Pfam" id="PF01663">
    <property type="entry name" value="Phosphodiest"/>
    <property type="match status" value="1"/>
</dbReference>
<name>A0A9P4Q7K2_9PEZI</name>
<dbReference type="CDD" id="cd16023">
    <property type="entry name" value="GPI_EPT_3"/>
    <property type="match status" value="1"/>
</dbReference>
<dbReference type="SUPFAM" id="SSF53649">
    <property type="entry name" value="Alkaline phosphatase-like"/>
    <property type="match status" value="1"/>
</dbReference>
<dbReference type="AlphaFoldDB" id="A0A9P4Q7K2"/>
<evidence type="ECO:0000256" key="2">
    <source>
        <dbReference type="ARBA" id="ARBA00004687"/>
    </source>
</evidence>
<feature type="transmembrane region" description="Helical" evidence="11">
    <location>
        <begin position="33"/>
        <end position="58"/>
    </location>
</feature>
<evidence type="ECO:0000256" key="4">
    <source>
        <dbReference type="ARBA" id="ARBA00022502"/>
    </source>
</evidence>
<dbReference type="InterPro" id="IPR037675">
    <property type="entry name" value="PIG-O_N"/>
</dbReference>
<sequence length="1049" mass="114997">MSNNGGGEKELTKEELKVENKKEEVQFKAQHGLVVAFFCLVILFHVFGLYLFCSGFLLSRLVLNDKSQCAVPPAVLDNNVHTPGSFDTGCWHPKSFDKAVVIVIDALRYDFTVPFQPQYENEPPHHFHDALPILYETATKEPQNAFLRPFIADPPTTTLQRLKGLTTGTLPTFIDAGSNFAGTTIDEDNLVQQLSDAGKKVVHLGDDTWHSLFPGLFEPNLTKAYDSFNVWDLHTVDDGVNEHLFPLLESKETQGKWDIIFGHYLGVDHAGHRYGPDHSAMTDKLKQMNDVLGRLIEILDDQTLLVVLGDHGMDIKGDHGGESDDEVEAALWMYSKKGIFGRSNKAFIQPPKDAKERPVGQIDLVPTLAFLLGLPVPFNNLGRPIEEAFIGAKGSDYANLARVARLTSSQIHRYQGEYARARGLQESDVSPTFALWDTASQLWARVKAAGSRPSQTLLQESYEAFSAYQAQNLLICRALWARFDLTSMYMGIVSLALTFVNLIAYARGLQTNREAATPIMFGWGLAGTILGGGAGMLIAPILDNPKMQLAAFGATVLGNAGVSLGFLPARDVLKFPRPSSLWGWLCFLIPTLVSIGFGSNSFTIFEDEQLLFLLTTFGTLMLALSLGRENPDDRWVGATNSMSFIVSTRLASFARLCREEQMPFCMSTYYASATSSTSAAWQLVLPFASALLLPIAIKHFYMRTRNYQGSAVIWIGIALRIGLVFVALFWAMDAADDGEWYPTISKAKLKFWRSIIAQVVLAVAFAAGYATFILASPFLAVKTEGASEPSSKPAPSSAMTSKPINEDLDAPILTTINAAPAPPKQPRSKLIIYGYANTHGSRYFLLPCIWLLALLLVQKPTGQGTLALCIISILNLLEILDALDLQRAASPSPLGPVVLALLGHFYFFKTGHQAVLASIQWETAFIALQTVKYPWSPLLVILNTFGANILCAIAVPAVVMWKIPPKAPGLLGRIAGAMATHIVVYAAIVLATVVEAAWLRRHLMLYRVFMPRMLLAVTVGLVVEVVGVLVAVVGARWSVLSVGDIFGWI</sequence>
<evidence type="ECO:0000256" key="10">
    <source>
        <dbReference type="ARBA" id="ARBA00023180"/>
    </source>
</evidence>
<dbReference type="PANTHER" id="PTHR23071:SF1">
    <property type="entry name" value="GPI ETHANOLAMINE PHOSPHATE TRANSFERASE 3"/>
    <property type="match status" value="1"/>
</dbReference>
<dbReference type="OrthoDB" id="272139at2759"/>
<protein>
    <recommendedName>
        <fullName evidence="14">GPI ethanolamine phosphate transferase 3</fullName>
    </recommendedName>
</protein>
<evidence type="ECO:0000313" key="12">
    <source>
        <dbReference type="EMBL" id="KAF2722073.1"/>
    </source>
</evidence>
<comment type="similarity">
    <text evidence="3">Belongs to the PIGG/PIGN/PIGO family. PIGO subfamily.</text>
</comment>
<feature type="transmembrane region" description="Helical" evidence="11">
    <location>
        <begin position="973"/>
        <end position="994"/>
    </location>
</feature>
<evidence type="ECO:0000256" key="5">
    <source>
        <dbReference type="ARBA" id="ARBA00022679"/>
    </source>
</evidence>
<dbReference type="PANTHER" id="PTHR23071">
    <property type="entry name" value="PHOSPHATIDYLINOSITOL GLYCAN"/>
    <property type="match status" value="1"/>
</dbReference>
<feature type="transmembrane region" description="Helical" evidence="11">
    <location>
        <begin position="487"/>
        <end position="508"/>
    </location>
</feature>
<keyword evidence="6 11" id="KW-0812">Transmembrane</keyword>